<dbReference type="EMBL" id="JBBXMP010000152">
    <property type="protein sequence ID" value="KAL0060993.1"/>
    <property type="molecule type" value="Genomic_DNA"/>
</dbReference>
<reference evidence="1 2" key="1">
    <citation type="submission" date="2024-05" db="EMBL/GenBank/DDBJ databases">
        <title>A draft genome resource for the thread blight pathogen Marasmius tenuissimus strain MS-2.</title>
        <authorList>
            <person name="Yulfo-Soto G.E."/>
            <person name="Baruah I.K."/>
            <person name="Amoako-Attah I."/>
            <person name="Bukari Y."/>
            <person name="Meinhardt L.W."/>
            <person name="Bailey B.A."/>
            <person name="Cohen S.P."/>
        </authorList>
    </citation>
    <scope>NUCLEOTIDE SEQUENCE [LARGE SCALE GENOMIC DNA]</scope>
    <source>
        <strain evidence="1 2">MS-2</strain>
    </source>
</reference>
<evidence type="ECO:0000313" key="2">
    <source>
        <dbReference type="Proteomes" id="UP001437256"/>
    </source>
</evidence>
<name>A0ABR2ZJT2_9AGAR</name>
<keyword evidence="2" id="KW-1185">Reference proteome</keyword>
<protein>
    <submittedName>
        <fullName evidence="1">Uncharacterized protein</fullName>
    </submittedName>
</protein>
<gene>
    <name evidence="1" type="ORF">AAF712_012193</name>
</gene>
<comment type="caution">
    <text evidence="1">The sequence shown here is derived from an EMBL/GenBank/DDBJ whole genome shotgun (WGS) entry which is preliminary data.</text>
</comment>
<dbReference type="Proteomes" id="UP001437256">
    <property type="component" value="Unassembled WGS sequence"/>
</dbReference>
<organism evidence="1 2">
    <name type="scientific">Marasmius tenuissimus</name>
    <dbReference type="NCBI Taxonomy" id="585030"/>
    <lineage>
        <taxon>Eukaryota</taxon>
        <taxon>Fungi</taxon>
        <taxon>Dikarya</taxon>
        <taxon>Basidiomycota</taxon>
        <taxon>Agaricomycotina</taxon>
        <taxon>Agaricomycetes</taxon>
        <taxon>Agaricomycetidae</taxon>
        <taxon>Agaricales</taxon>
        <taxon>Marasmiineae</taxon>
        <taxon>Marasmiaceae</taxon>
        <taxon>Marasmius</taxon>
    </lineage>
</organism>
<sequence>MAVDQQIDEYTFAAASLDLNNLENITSLPDEDPETLALLSQNLATPHVIEQTLEHDSNADGFLNAFNPDLTILAQTRWSHQSLECAQSVRLQDRQQNDSPTEMISEPQQLAQKIMTLSNFTAQIKDLAQALIVASVGKKLPPGQKAPKH</sequence>
<proteinExistence type="predicted"/>
<evidence type="ECO:0000313" key="1">
    <source>
        <dbReference type="EMBL" id="KAL0060993.1"/>
    </source>
</evidence>
<accession>A0ABR2ZJT2</accession>